<proteinExistence type="predicted"/>
<evidence type="ECO:0000313" key="4">
    <source>
        <dbReference type="Proteomes" id="UP000295344"/>
    </source>
</evidence>
<dbReference type="GO" id="GO:0043916">
    <property type="term" value="F:DNA-7-methylguanine glycosylase activity"/>
    <property type="evidence" value="ECO:0007669"/>
    <property type="project" value="TreeGrafter"/>
</dbReference>
<dbReference type="RefSeq" id="WP_246017887.1">
    <property type="nucleotide sequence ID" value="NZ_BAAARP010000001.1"/>
</dbReference>
<dbReference type="GO" id="GO:0006285">
    <property type="term" value="P:base-excision repair, AP site formation"/>
    <property type="evidence" value="ECO:0007669"/>
    <property type="project" value="TreeGrafter"/>
</dbReference>
<keyword evidence="2" id="KW-0234">DNA repair</keyword>
<dbReference type="EMBL" id="SOAM01000001">
    <property type="protein sequence ID" value="TDS79776.1"/>
    <property type="molecule type" value="Genomic_DNA"/>
</dbReference>
<dbReference type="InterPro" id="IPR011257">
    <property type="entry name" value="DNA_glycosylase"/>
</dbReference>
<name>A0A4R7FQ20_9MICO</name>
<dbReference type="AlphaFoldDB" id="A0A4R7FQ20"/>
<keyword evidence="1" id="KW-0227">DNA damage</keyword>
<evidence type="ECO:0000256" key="2">
    <source>
        <dbReference type="ARBA" id="ARBA00023204"/>
    </source>
</evidence>
<keyword evidence="4" id="KW-1185">Reference proteome</keyword>
<dbReference type="SUPFAM" id="SSF48150">
    <property type="entry name" value="DNA-glycosylase"/>
    <property type="match status" value="1"/>
</dbReference>
<dbReference type="GO" id="GO:0008725">
    <property type="term" value="F:DNA-3-methyladenine glycosylase activity"/>
    <property type="evidence" value="ECO:0007669"/>
    <property type="project" value="TreeGrafter"/>
</dbReference>
<gene>
    <name evidence="3" type="ORF">CLV52_0318</name>
</gene>
<sequence length="318" mass="34436">MRGTAGATIAAERVVRTVYAPAAPVDLIATVRVLRRGAGDPTYRRELDRPVVWRAVRTPDGPATLRLAQHADGSVHAYAWGDGAEWAIDGVPELLGAGDEWDDLDVAAVPLLAETLRRHEGLRLTRCRQVLEMLVAAILEQKVATVDAHRAWAWLVRRHGEAAPGPAPEGMRVAPSASTWRRVPSWDWHRAGVDPKRSAAVMAATAVAPGLERTLALGRGGAEIAQRLRSVPGVGIWTAAETSQRSHGDPDAPSFGDLHLPGIVGTALIGRKVDDAGMLELLEPWRGHRQRVMRLIVASGVGPPRRAQRLAPQDHRFH</sequence>
<dbReference type="GO" id="GO:0005737">
    <property type="term" value="C:cytoplasm"/>
    <property type="evidence" value="ECO:0007669"/>
    <property type="project" value="TreeGrafter"/>
</dbReference>
<dbReference type="PANTHER" id="PTHR43003:SF6">
    <property type="entry name" value="DNA GLYCOSYLASE"/>
    <property type="match status" value="1"/>
</dbReference>
<dbReference type="GO" id="GO:0032993">
    <property type="term" value="C:protein-DNA complex"/>
    <property type="evidence" value="ECO:0007669"/>
    <property type="project" value="TreeGrafter"/>
</dbReference>
<dbReference type="Gene3D" id="1.10.340.30">
    <property type="entry name" value="Hypothetical protein, domain 2"/>
    <property type="match status" value="1"/>
</dbReference>
<comment type="caution">
    <text evidence="3">The sequence shown here is derived from an EMBL/GenBank/DDBJ whole genome shotgun (WGS) entry which is preliminary data.</text>
</comment>
<evidence type="ECO:0000256" key="1">
    <source>
        <dbReference type="ARBA" id="ARBA00022763"/>
    </source>
</evidence>
<dbReference type="PANTHER" id="PTHR43003">
    <property type="entry name" value="DNA-3-METHYLADENINE GLYCOSYLASE"/>
    <property type="match status" value="1"/>
</dbReference>
<organism evidence="3 4">
    <name type="scientific">Amnibacterium kyonggiense</name>
    <dbReference type="NCBI Taxonomy" id="595671"/>
    <lineage>
        <taxon>Bacteria</taxon>
        <taxon>Bacillati</taxon>
        <taxon>Actinomycetota</taxon>
        <taxon>Actinomycetes</taxon>
        <taxon>Micrococcales</taxon>
        <taxon>Microbacteriaceae</taxon>
        <taxon>Amnibacterium</taxon>
    </lineage>
</organism>
<reference evidence="3 4" key="1">
    <citation type="submission" date="2019-03" db="EMBL/GenBank/DDBJ databases">
        <title>Genomic Encyclopedia of Archaeal and Bacterial Type Strains, Phase II (KMG-II): from individual species to whole genera.</title>
        <authorList>
            <person name="Goeker M."/>
        </authorList>
    </citation>
    <scope>NUCLEOTIDE SEQUENCE [LARGE SCALE GENOMIC DNA]</scope>
    <source>
        <strain evidence="3 4">DSM 24782</strain>
    </source>
</reference>
<dbReference type="Proteomes" id="UP000295344">
    <property type="component" value="Unassembled WGS sequence"/>
</dbReference>
<evidence type="ECO:0000313" key="3">
    <source>
        <dbReference type="EMBL" id="TDS79776.1"/>
    </source>
</evidence>
<dbReference type="GO" id="GO:0006307">
    <property type="term" value="P:DNA alkylation repair"/>
    <property type="evidence" value="ECO:0007669"/>
    <property type="project" value="TreeGrafter"/>
</dbReference>
<dbReference type="InterPro" id="IPR051912">
    <property type="entry name" value="Alkylbase_DNA_Glycosylase/TA"/>
</dbReference>
<protein>
    <submittedName>
        <fullName evidence="3">3-methyladenine DNA glycosylase/8-oxoguanine DNA glycosylase</fullName>
    </submittedName>
</protein>
<accession>A0A4R7FQ20</accession>
<dbReference type="GO" id="GO:0032131">
    <property type="term" value="F:alkylated DNA binding"/>
    <property type="evidence" value="ECO:0007669"/>
    <property type="project" value="TreeGrafter"/>
</dbReference>